<dbReference type="VEuPathDB" id="GiardiaDB:SS50377_22928"/>
<name>V6M3V8_9EUKA</name>
<feature type="signal peptide" evidence="1">
    <location>
        <begin position="1"/>
        <end position="17"/>
    </location>
</feature>
<evidence type="ECO:0000313" key="2">
    <source>
        <dbReference type="EMBL" id="EST47999.1"/>
    </source>
</evidence>
<accession>V6M3V8</accession>
<dbReference type="EMBL" id="KI546014">
    <property type="protein sequence ID" value="EST47999.1"/>
    <property type="molecule type" value="Genomic_DNA"/>
</dbReference>
<gene>
    <name evidence="2" type="ORF">SS50377_11916</name>
</gene>
<protein>
    <submittedName>
        <fullName evidence="2">Uncharacterized protein</fullName>
    </submittedName>
</protein>
<proteinExistence type="predicted"/>
<reference evidence="2" key="1">
    <citation type="journal article" date="2014" name="PLoS Genet.">
        <title>The Genome of Spironucleus salmonicida Highlights a Fish Pathogen Adapted to Fluctuating Environments.</title>
        <authorList>
            <person name="Xu F."/>
            <person name="Jerlstrom-Hultqvist J."/>
            <person name="Einarsson E."/>
            <person name="Astvaldsson A."/>
            <person name="Svard S.G."/>
            <person name="Andersson J.O."/>
        </authorList>
    </citation>
    <scope>NUCLEOTIDE SEQUENCE</scope>
</reference>
<dbReference type="AlphaFoldDB" id="V6M3V8"/>
<sequence length="209" mass="24012">MELVVLVIGGWVQRTEAVLSVVCYNGQSMQRLIPARVPSATYERGVPAIFDLTRTTQGVLYRNCSQPASQRKLLLWVCIDLVWDQRCQNQRLRYKLTILQYMTLLHVLTELFSAQYSTTYPVYNTITRSGNARQRENCICADDHTGRGPAPTSGHAGKQRNYPVTQYSLIRWSIKYQQIYGGNKGKMQVLLRISVSYAKYMQKLKTYSQ</sequence>
<keyword evidence="1" id="KW-0732">Signal</keyword>
<feature type="chain" id="PRO_5004749461" evidence="1">
    <location>
        <begin position="18"/>
        <end position="209"/>
    </location>
</feature>
<evidence type="ECO:0000256" key="1">
    <source>
        <dbReference type="SAM" id="SignalP"/>
    </source>
</evidence>
<organism evidence="2">
    <name type="scientific">Spironucleus salmonicida</name>
    <dbReference type="NCBI Taxonomy" id="348837"/>
    <lineage>
        <taxon>Eukaryota</taxon>
        <taxon>Metamonada</taxon>
        <taxon>Diplomonadida</taxon>
        <taxon>Hexamitidae</taxon>
        <taxon>Hexamitinae</taxon>
        <taxon>Spironucleus</taxon>
    </lineage>
</organism>